<dbReference type="InterPro" id="IPR014710">
    <property type="entry name" value="RmlC-like_jellyroll"/>
</dbReference>
<dbReference type="AlphaFoldDB" id="A0A521BQF4"/>
<evidence type="ECO:0000313" key="2">
    <source>
        <dbReference type="Proteomes" id="UP000320300"/>
    </source>
</evidence>
<evidence type="ECO:0008006" key="3">
    <source>
        <dbReference type="Google" id="ProtNLM"/>
    </source>
</evidence>
<sequence length="104" mass="12173">MTDTSLEINLLRQAMAESTGMDAETFDLSLPHWHLKRYKKGEFYNEYKNVCKHLGFIINGVFRIYRANEETGEEKNMLFFSKHGSVKRTVSTPLLPRWRRSAST</sequence>
<dbReference type="RefSeq" id="WP_142527199.1">
    <property type="nucleotide sequence ID" value="NZ_CBCSJO010000003.1"/>
</dbReference>
<dbReference type="SUPFAM" id="SSF51206">
    <property type="entry name" value="cAMP-binding domain-like"/>
    <property type="match status" value="1"/>
</dbReference>
<name>A0A521BQF4_9SPHI</name>
<dbReference type="Proteomes" id="UP000320300">
    <property type="component" value="Unassembled WGS sequence"/>
</dbReference>
<reference evidence="1 2" key="1">
    <citation type="submission" date="2017-05" db="EMBL/GenBank/DDBJ databases">
        <authorList>
            <person name="Varghese N."/>
            <person name="Submissions S."/>
        </authorList>
    </citation>
    <scope>NUCLEOTIDE SEQUENCE [LARGE SCALE GENOMIC DNA]</scope>
    <source>
        <strain evidence="1 2">DSM 19036</strain>
    </source>
</reference>
<keyword evidence="2" id="KW-1185">Reference proteome</keyword>
<dbReference type="InterPro" id="IPR018490">
    <property type="entry name" value="cNMP-bd_dom_sf"/>
</dbReference>
<protein>
    <recommendedName>
        <fullName evidence="3">Cyclic nucleotide-binding domain-containing protein</fullName>
    </recommendedName>
</protein>
<accession>A0A521BQF4</accession>
<dbReference type="OrthoDB" id="663011at2"/>
<dbReference type="EMBL" id="FXTN01000002">
    <property type="protein sequence ID" value="SMO49377.1"/>
    <property type="molecule type" value="Genomic_DNA"/>
</dbReference>
<proteinExistence type="predicted"/>
<gene>
    <name evidence="1" type="ORF">SAMN06265348_102557</name>
</gene>
<evidence type="ECO:0000313" key="1">
    <source>
        <dbReference type="EMBL" id="SMO49377.1"/>
    </source>
</evidence>
<organism evidence="1 2">
    <name type="scientific">Pedobacter westerhofensis</name>
    <dbReference type="NCBI Taxonomy" id="425512"/>
    <lineage>
        <taxon>Bacteria</taxon>
        <taxon>Pseudomonadati</taxon>
        <taxon>Bacteroidota</taxon>
        <taxon>Sphingobacteriia</taxon>
        <taxon>Sphingobacteriales</taxon>
        <taxon>Sphingobacteriaceae</taxon>
        <taxon>Pedobacter</taxon>
    </lineage>
</organism>
<dbReference type="Gene3D" id="2.60.120.10">
    <property type="entry name" value="Jelly Rolls"/>
    <property type="match status" value="1"/>
</dbReference>